<feature type="binding site" evidence="6">
    <location>
        <position position="312"/>
    </location>
    <ligand>
        <name>Zn(2+)</name>
        <dbReference type="ChEBI" id="CHEBI:29105"/>
    </ligand>
</feature>
<evidence type="ECO:0000313" key="10">
    <source>
        <dbReference type="Proteomes" id="UP000019373"/>
    </source>
</evidence>
<dbReference type="PANTHER" id="PTHR20855">
    <property type="entry name" value="ADIPOR/PROGESTIN RECEPTOR-RELATED"/>
    <property type="match status" value="1"/>
</dbReference>
<gene>
    <name evidence="9" type="ORF">EPUS_03460</name>
</gene>
<keyword evidence="6" id="KW-0862">Zinc</keyword>
<accession>U1GHM0</accession>
<evidence type="ECO:0000256" key="6">
    <source>
        <dbReference type="PIRSR" id="PIRSR604254-1"/>
    </source>
</evidence>
<evidence type="ECO:0000256" key="4">
    <source>
        <dbReference type="ARBA" id="ARBA00022989"/>
    </source>
</evidence>
<organism evidence="9 10">
    <name type="scientific">Endocarpon pusillum (strain Z07020 / HMAS-L-300199)</name>
    <name type="common">Lichen-forming fungus</name>
    <dbReference type="NCBI Taxonomy" id="1263415"/>
    <lineage>
        <taxon>Eukaryota</taxon>
        <taxon>Fungi</taxon>
        <taxon>Dikarya</taxon>
        <taxon>Ascomycota</taxon>
        <taxon>Pezizomycotina</taxon>
        <taxon>Eurotiomycetes</taxon>
        <taxon>Chaetothyriomycetidae</taxon>
        <taxon>Verrucariales</taxon>
        <taxon>Verrucariaceae</taxon>
        <taxon>Endocarpon</taxon>
    </lineage>
</organism>
<feature type="binding site" evidence="6">
    <location>
        <position position="165"/>
    </location>
    <ligand>
        <name>Zn(2+)</name>
        <dbReference type="ChEBI" id="CHEBI:29105"/>
    </ligand>
</feature>
<evidence type="ECO:0000256" key="2">
    <source>
        <dbReference type="ARBA" id="ARBA00007018"/>
    </source>
</evidence>
<dbReference type="Pfam" id="PF03006">
    <property type="entry name" value="HlyIII"/>
    <property type="match status" value="1"/>
</dbReference>
<dbReference type="GO" id="GO:0016020">
    <property type="term" value="C:membrane"/>
    <property type="evidence" value="ECO:0007669"/>
    <property type="project" value="UniProtKB-SubCell"/>
</dbReference>
<feature type="transmembrane region" description="Helical" evidence="8">
    <location>
        <begin position="314"/>
        <end position="332"/>
    </location>
</feature>
<feature type="transmembrane region" description="Helical" evidence="8">
    <location>
        <begin position="184"/>
        <end position="204"/>
    </location>
</feature>
<feature type="transmembrane region" description="Helical" evidence="8">
    <location>
        <begin position="111"/>
        <end position="132"/>
    </location>
</feature>
<keyword evidence="5 8" id="KW-0472">Membrane</keyword>
<dbReference type="Proteomes" id="UP000019373">
    <property type="component" value="Unassembled WGS sequence"/>
</dbReference>
<evidence type="ECO:0000256" key="8">
    <source>
        <dbReference type="SAM" id="Phobius"/>
    </source>
</evidence>
<sequence>MNEEGESGSLDATLEEGLLNTPTRPSMTSHRKRAALKPESENSNGFHNGEAQHISSHHATCQKQPDLITYDELPAWYKDNEYIIGGYRPESFSTSTCFASLTYMHNETVNIYTHMIPAIVFLLAQSFMLVLLHQRFPEAKSLDYIVFSFFLLSACITMSLSFLYHTLMNHSMGVSYLWLRLDYVGILALILGDFISGIRVGFYCEPTLQKIYWSMTIALGILTSILVIHPKYFQGLEYRNLRVTAFVTLALSGFIPLAHGLIIYGWNRMWVASGMPYYLLEGGILVLSAFFYGTRWPESIRPGRFDIWGCSHNIFHVLVVLATVVHLGSMSVNRSGKRYSTPEQQPLNMWIWRPERYNLEYFVEYFVDTE</sequence>
<dbReference type="InterPro" id="IPR004254">
    <property type="entry name" value="AdipoR/HlyIII-related"/>
</dbReference>
<protein>
    <submittedName>
        <fullName evidence="9">Uncharacterized protein</fullName>
    </submittedName>
</protein>
<comment type="subcellular location">
    <subcellularLocation>
        <location evidence="1">Membrane</location>
        <topology evidence="1">Multi-pass membrane protein</topology>
    </subcellularLocation>
</comment>
<keyword evidence="3 8" id="KW-0812">Transmembrane</keyword>
<evidence type="ECO:0000256" key="5">
    <source>
        <dbReference type="ARBA" id="ARBA00023136"/>
    </source>
</evidence>
<dbReference type="HOGENOM" id="CLU_023075_2_1_1"/>
<dbReference type="GeneID" id="19238502"/>
<dbReference type="AlphaFoldDB" id="U1GHM0"/>
<keyword evidence="10" id="KW-1185">Reference proteome</keyword>
<dbReference type="GO" id="GO:0006882">
    <property type="term" value="P:intracellular zinc ion homeostasis"/>
    <property type="evidence" value="ECO:0007669"/>
    <property type="project" value="TreeGrafter"/>
</dbReference>
<feature type="transmembrane region" description="Helical" evidence="8">
    <location>
        <begin position="211"/>
        <end position="229"/>
    </location>
</feature>
<dbReference type="OrthoDB" id="529367at2759"/>
<evidence type="ECO:0000256" key="3">
    <source>
        <dbReference type="ARBA" id="ARBA00022692"/>
    </source>
</evidence>
<reference evidence="10" key="1">
    <citation type="journal article" date="2014" name="BMC Genomics">
        <title>Genome characteristics reveal the impact of lichenization on lichen-forming fungus Endocarpon pusillum Hedwig (Verrucariales, Ascomycota).</title>
        <authorList>
            <person name="Wang Y.-Y."/>
            <person name="Liu B."/>
            <person name="Zhang X.-Y."/>
            <person name="Zhou Q.-M."/>
            <person name="Zhang T."/>
            <person name="Li H."/>
            <person name="Yu Y.-F."/>
            <person name="Zhang X.-L."/>
            <person name="Hao X.-Y."/>
            <person name="Wang M."/>
            <person name="Wang L."/>
            <person name="Wei J.-C."/>
        </authorList>
    </citation>
    <scope>NUCLEOTIDE SEQUENCE [LARGE SCALE GENOMIC DNA]</scope>
    <source>
        <strain evidence="10">Z07020 / HMAS-L-300199</strain>
    </source>
</reference>
<dbReference type="RefSeq" id="XP_007803008.1">
    <property type="nucleotide sequence ID" value="XM_007804817.1"/>
</dbReference>
<evidence type="ECO:0000313" key="9">
    <source>
        <dbReference type="EMBL" id="ERF71306.1"/>
    </source>
</evidence>
<proteinExistence type="inferred from homology"/>
<comment type="similarity">
    <text evidence="2">Belongs to the ADIPOR family.</text>
</comment>
<feature type="region of interest" description="Disordered" evidence="7">
    <location>
        <begin position="1"/>
        <end position="55"/>
    </location>
</feature>
<keyword evidence="6" id="KW-0479">Metal-binding</keyword>
<dbReference type="GO" id="GO:0046872">
    <property type="term" value="F:metal ion binding"/>
    <property type="evidence" value="ECO:0007669"/>
    <property type="project" value="UniProtKB-KW"/>
</dbReference>
<feature type="transmembrane region" description="Helical" evidence="8">
    <location>
        <begin position="241"/>
        <end position="264"/>
    </location>
</feature>
<name>U1GHM0_ENDPU</name>
<evidence type="ECO:0000256" key="7">
    <source>
        <dbReference type="SAM" id="MobiDB-lite"/>
    </source>
</evidence>
<dbReference type="OMA" id="WRTFRVC"/>
<dbReference type="GO" id="GO:0038023">
    <property type="term" value="F:signaling receptor activity"/>
    <property type="evidence" value="ECO:0007669"/>
    <property type="project" value="TreeGrafter"/>
</dbReference>
<dbReference type="PANTHER" id="PTHR20855:SF52">
    <property type="entry name" value="ADIPONECTIN RECEPTOR PROTEIN"/>
    <property type="match status" value="1"/>
</dbReference>
<dbReference type="eggNOG" id="KOG0748">
    <property type="taxonomic scope" value="Eukaryota"/>
</dbReference>
<feature type="transmembrane region" description="Helical" evidence="8">
    <location>
        <begin position="276"/>
        <end position="294"/>
    </location>
</feature>
<keyword evidence="4 8" id="KW-1133">Transmembrane helix</keyword>
<feature type="binding site" evidence="6">
    <location>
        <position position="316"/>
    </location>
    <ligand>
        <name>Zn(2+)</name>
        <dbReference type="ChEBI" id="CHEBI:29105"/>
    </ligand>
</feature>
<dbReference type="EMBL" id="KE721224">
    <property type="protein sequence ID" value="ERF71306.1"/>
    <property type="molecule type" value="Genomic_DNA"/>
</dbReference>
<evidence type="ECO:0000256" key="1">
    <source>
        <dbReference type="ARBA" id="ARBA00004141"/>
    </source>
</evidence>
<feature type="transmembrane region" description="Helical" evidence="8">
    <location>
        <begin position="144"/>
        <end position="164"/>
    </location>
</feature>